<dbReference type="GO" id="GO:0004252">
    <property type="term" value="F:serine-type endopeptidase activity"/>
    <property type="evidence" value="ECO:0007669"/>
    <property type="project" value="InterPro"/>
</dbReference>
<dbReference type="PANTHER" id="PTHR43731:SF14">
    <property type="entry name" value="PRESENILIN-ASSOCIATED RHOMBOID-LIKE PROTEIN, MITOCHONDRIAL"/>
    <property type="match status" value="1"/>
</dbReference>
<protein>
    <submittedName>
        <fullName evidence="9">Rhomboid family protein</fullName>
    </submittedName>
</protein>
<organism evidence="9 10">
    <name type="scientific">Puniceibacterium sediminis</name>
    <dbReference type="NCBI Taxonomy" id="1608407"/>
    <lineage>
        <taxon>Bacteria</taxon>
        <taxon>Pseudomonadati</taxon>
        <taxon>Pseudomonadota</taxon>
        <taxon>Alphaproteobacteria</taxon>
        <taxon>Rhodobacterales</taxon>
        <taxon>Paracoccaceae</taxon>
        <taxon>Puniceibacterium</taxon>
    </lineage>
</organism>
<keyword evidence="6 7" id="KW-0472">Membrane</keyword>
<evidence type="ECO:0000313" key="9">
    <source>
        <dbReference type="EMBL" id="SNR72128.1"/>
    </source>
</evidence>
<dbReference type="EMBL" id="FZNN01000018">
    <property type="protein sequence ID" value="SNR72128.1"/>
    <property type="molecule type" value="Genomic_DNA"/>
</dbReference>
<accession>A0A238YMW8</accession>
<dbReference type="Pfam" id="PF01694">
    <property type="entry name" value="Rhomboid"/>
    <property type="match status" value="1"/>
</dbReference>
<comment type="similarity">
    <text evidence="2">Belongs to the peptidase S54 family.</text>
</comment>
<feature type="domain" description="Peptidase S54 rhomboid" evidence="8">
    <location>
        <begin position="58"/>
        <end position="201"/>
    </location>
</feature>
<dbReference type="AlphaFoldDB" id="A0A238YMW8"/>
<evidence type="ECO:0000256" key="7">
    <source>
        <dbReference type="SAM" id="Phobius"/>
    </source>
</evidence>
<dbReference type="GO" id="GO:0016020">
    <property type="term" value="C:membrane"/>
    <property type="evidence" value="ECO:0007669"/>
    <property type="project" value="UniProtKB-SubCell"/>
</dbReference>
<feature type="transmembrane region" description="Helical" evidence="7">
    <location>
        <begin position="60"/>
        <end position="83"/>
    </location>
</feature>
<feature type="transmembrane region" description="Helical" evidence="7">
    <location>
        <begin position="184"/>
        <end position="201"/>
    </location>
</feature>
<evidence type="ECO:0000259" key="8">
    <source>
        <dbReference type="Pfam" id="PF01694"/>
    </source>
</evidence>
<feature type="transmembrane region" description="Helical" evidence="7">
    <location>
        <begin position="95"/>
        <end position="113"/>
    </location>
</feature>
<keyword evidence="4" id="KW-0378">Hydrolase</keyword>
<comment type="subcellular location">
    <subcellularLocation>
        <location evidence="1">Membrane</location>
        <topology evidence="1">Multi-pass membrane protein</topology>
    </subcellularLocation>
</comment>
<name>A0A238YMW8_9RHOB</name>
<keyword evidence="3 7" id="KW-0812">Transmembrane</keyword>
<evidence type="ECO:0000256" key="4">
    <source>
        <dbReference type="ARBA" id="ARBA00022801"/>
    </source>
</evidence>
<evidence type="ECO:0000256" key="5">
    <source>
        <dbReference type="ARBA" id="ARBA00022989"/>
    </source>
</evidence>
<evidence type="ECO:0000256" key="1">
    <source>
        <dbReference type="ARBA" id="ARBA00004141"/>
    </source>
</evidence>
<evidence type="ECO:0000256" key="2">
    <source>
        <dbReference type="ARBA" id="ARBA00009045"/>
    </source>
</evidence>
<dbReference type="Gene3D" id="1.20.1540.10">
    <property type="entry name" value="Rhomboid-like"/>
    <property type="match status" value="1"/>
</dbReference>
<dbReference type="InterPro" id="IPR035952">
    <property type="entry name" value="Rhomboid-like_sf"/>
</dbReference>
<dbReference type="PANTHER" id="PTHR43731">
    <property type="entry name" value="RHOMBOID PROTEASE"/>
    <property type="match status" value="1"/>
</dbReference>
<evidence type="ECO:0000256" key="3">
    <source>
        <dbReference type="ARBA" id="ARBA00022692"/>
    </source>
</evidence>
<dbReference type="Proteomes" id="UP000198417">
    <property type="component" value="Unassembled WGS sequence"/>
</dbReference>
<proteinExistence type="inferred from homology"/>
<dbReference type="InterPro" id="IPR050925">
    <property type="entry name" value="Rhomboid_protease_S54"/>
</dbReference>
<sequence length="214" mass="22413">MLLVLLLASILPELVLTLADQGVVGPPYLRLLAYQLGAFQPDLLTGQGLQVYAAQPVVMFLSYSVIHTGLLHLAGNMAALLYLGRLTLERRSGRGLWGLYLVATTGAAVMFTLVGPPHATMVGASGALFGLLGAWAVDSGLLSPKGPMAAPRPLIQFLNLLACAGALILFDIAGRVLLGTPVAWQAHTGGFLSGALFALILPHDRRPARAPTSD</sequence>
<reference evidence="9 10" key="1">
    <citation type="submission" date="2017-06" db="EMBL/GenBank/DDBJ databases">
        <authorList>
            <person name="Kim H.J."/>
            <person name="Triplett B.A."/>
        </authorList>
    </citation>
    <scope>NUCLEOTIDE SEQUENCE [LARGE SCALE GENOMIC DNA]</scope>
    <source>
        <strain evidence="9 10">DSM 29052</strain>
    </source>
</reference>
<feature type="transmembrane region" description="Helical" evidence="7">
    <location>
        <begin position="157"/>
        <end position="178"/>
    </location>
</feature>
<dbReference type="InterPro" id="IPR022764">
    <property type="entry name" value="Peptidase_S54_rhomboid_dom"/>
</dbReference>
<keyword evidence="5 7" id="KW-1133">Transmembrane helix</keyword>
<keyword evidence="10" id="KW-1185">Reference proteome</keyword>
<feature type="transmembrane region" description="Helical" evidence="7">
    <location>
        <begin position="119"/>
        <end position="137"/>
    </location>
</feature>
<evidence type="ECO:0000256" key="6">
    <source>
        <dbReference type="ARBA" id="ARBA00023136"/>
    </source>
</evidence>
<gene>
    <name evidence="9" type="ORF">SAMN06265370_11833</name>
</gene>
<dbReference type="SUPFAM" id="SSF144091">
    <property type="entry name" value="Rhomboid-like"/>
    <property type="match status" value="1"/>
</dbReference>
<evidence type="ECO:0000313" key="10">
    <source>
        <dbReference type="Proteomes" id="UP000198417"/>
    </source>
</evidence>